<dbReference type="Pfam" id="PF08241">
    <property type="entry name" value="Methyltransf_11"/>
    <property type="match status" value="1"/>
</dbReference>
<dbReference type="InterPro" id="IPR029063">
    <property type="entry name" value="SAM-dependent_MTases_sf"/>
</dbReference>
<dbReference type="GO" id="GO:0032259">
    <property type="term" value="P:methylation"/>
    <property type="evidence" value="ECO:0007669"/>
    <property type="project" value="UniProtKB-KW"/>
</dbReference>
<feature type="domain" description="Methyltransferase type 11" evidence="1">
    <location>
        <begin position="99"/>
        <end position="194"/>
    </location>
</feature>
<dbReference type="GO" id="GO:0008168">
    <property type="term" value="F:methyltransferase activity"/>
    <property type="evidence" value="ECO:0007669"/>
    <property type="project" value="UniProtKB-KW"/>
</dbReference>
<organism evidence="2 3">
    <name type="scientific">Benzoatithermus flavus</name>
    <dbReference type="NCBI Taxonomy" id="3108223"/>
    <lineage>
        <taxon>Bacteria</taxon>
        <taxon>Pseudomonadati</taxon>
        <taxon>Pseudomonadota</taxon>
        <taxon>Alphaproteobacteria</taxon>
        <taxon>Geminicoccales</taxon>
        <taxon>Geminicoccaceae</taxon>
        <taxon>Benzoatithermus</taxon>
    </lineage>
</organism>
<name>A0ABU8XK81_9PROT</name>
<comment type="caution">
    <text evidence="2">The sequence shown here is derived from an EMBL/GenBank/DDBJ whole genome shotgun (WGS) entry which is preliminary data.</text>
</comment>
<gene>
    <name evidence="2" type="ORF">U1T56_00525</name>
</gene>
<reference evidence="2 3" key="1">
    <citation type="submission" date="2024-01" db="EMBL/GenBank/DDBJ databases">
        <title>Multi-omics insights into the function and evolution of sodium benzoate biodegradation pathways in Benzoatithermus flavus gen. nov., sp. nov. from hot spring.</title>
        <authorList>
            <person name="Hu C.-J."/>
            <person name="Li W.-J."/>
        </authorList>
    </citation>
    <scope>NUCLEOTIDE SEQUENCE [LARGE SCALE GENOMIC DNA]</scope>
    <source>
        <strain evidence="2 3">SYSU G07066</strain>
    </source>
</reference>
<evidence type="ECO:0000313" key="3">
    <source>
        <dbReference type="Proteomes" id="UP001375743"/>
    </source>
</evidence>
<keyword evidence="3" id="KW-1185">Reference proteome</keyword>
<keyword evidence="2" id="KW-0489">Methyltransferase</keyword>
<keyword evidence="2" id="KW-0808">Transferase</keyword>
<dbReference type="RefSeq" id="WP_418157472.1">
    <property type="nucleotide sequence ID" value="NZ_JBBLZC010000001.1"/>
</dbReference>
<sequence>MQNTWEDLISLNSQRTLESAALGPVNAYLGQDDGQVAWDTDLYPCQDAIERDPFPLPAASDREGYYGDNHFHYWASGLRDLSQMVRWARAHGQELGSLLDIGCASGRLLRHMRLQLGSPTVLGCDINRLHVDWCCRHLPPGITVFQNTAVPHLPIPDASLDLVSAFSIFTHVESFDTTWLMEIRRILRPGGVAWLTVHSNRTWRELTPDWPLFPAVAQHPDYAAYRGAKELPQERLVFRWHADRSYSANVFYSESYIKNNWGRIMEVVDMFPALPPYQDIVVLRAPRAAERA</sequence>
<protein>
    <submittedName>
        <fullName evidence="2">Class I SAM-dependent methyltransferase</fullName>
        <ecNumber evidence="2">2.1.1.-</ecNumber>
    </submittedName>
</protein>
<dbReference type="EMBL" id="JBBLZC010000001">
    <property type="protein sequence ID" value="MEK0081620.1"/>
    <property type="molecule type" value="Genomic_DNA"/>
</dbReference>
<dbReference type="CDD" id="cd02440">
    <property type="entry name" value="AdoMet_MTases"/>
    <property type="match status" value="1"/>
</dbReference>
<accession>A0ABU8XK81</accession>
<evidence type="ECO:0000259" key="1">
    <source>
        <dbReference type="Pfam" id="PF08241"/>
    </source>
</evidence>
<evidence type="ECO:0000313" key="2">
    <source>
        <dbReference type="EMBL" id="MEK0081620.1"/>
    </source>
</evidence>
<dbReference type="PANTHER" id="PTHR43861">
    <property type="entry name" value="TRANS-ACONITATE 2-METHYLTRANSFERASE-RELATED"/>
    <property type="match status" value="1"/>
</dbReference>
<dbReference type="InterPro" id="IPR013216">
    <property type="entry name" value="Methyltransf_11"/>
</dbReference>
<dbReference type="Proteomes" id="UP001375743">
    <property type="component" value="Unassembled WGS sequence"/>
</dbReference>
<dbReference type="SUPFAM" id="SSF53335">
    <property type="entry name" value="S-adenosyl-L-methionine-dependent methyltransferases"/>
    <property type="match status" value="1"/>
</dbReference>
<dbReference type="Gene3D" id="3.40.50.150">
    <property type="entry name" value="Vaccinia Virus protein VP39"/>
    <property type="match status" value="1"/>
</dbReference>
<dbReference type="EC" id="2.1.1.-" evidence="2"/>
<proteinExistence type="predicted"/>